<gene>
    <name evidence="11" type="primary">cas1-1</name>
    <name evidence="10" type="synonym">cas1</name>
    <name evidence="11" type="ORF">Mrose_01582</name>
</gene>
<dbReference type="GO" id="GO:0046872">
    <property type="term" value="F:metal ion binding"/>
    <property type="evidence" value="ECO:0007669"/>
    <property type="project" value="UniProtKB-UniRule"/>
</dbReference>
<evidence type="ECO:0000256" key="4">
    <source>
        <dbReference type="ARBA" id="ARBA00022801"/>
    </source>
</evidence>
<dbReference type="InterPro" id="IPR002729">
    <property type="entry name" value="CRISPR-assoc_Cas1"/>
</dbReference>
<dbReference type="Gene3D" id="1.20.120.920">
    <property type="entry name" value="CRISPR-associated endonuclease Cas1, C-terminal domain"/>
    <property type="match status" value="1"/>
</dbReference>
<sequence length="339" mass="37877">MTSELLNTLYVQTQGVYLRLEGDTLRIQHEDITLRNVPLHHLGGLAVFGNVLISPFLLHRCAEEGLEVTWFTESGRFRGRLSGLVSGNVLLRRAQHKVLDNPSAVVHLSARFVEAKLKNSRLVLQRAVRERGETGALARALAEHEAALRMLPRAQSVDEVRGLEGQAASAYFSAFGDLLLLGEFCFDGRNKRPPRDPVNALLGFVYALLATQCTAALEGVGLDPQVGFLHALRPGRNALALDLLEEFRAWWGDRLVLALLNRKQLTSRHFEERPGGAVLLSEDGRKEMIVAFQKRRQETVQHPLFKEPVPIGLLPHIQARLLARYLRGDLPEYVPFVGK</sequence>
<dbReference type="GO" id="GO:0004520">
    <property type="term" value="F:DNA endonuclease activity"/>
    <property type="evidence" value="ECO:0007669"/>
    <property type="project" value="InterPro"/>
</dbReference>
<keyword evidence="3 10" id="KW-0255">Endonuclease</keyword>
<evidence type="ECO:0000313" key="11">
    <source>
        <dbReference type="EMBL" id="RIH86873.1"/>
    </source>
</evidence>
<keyword evidence="1 10" id="KW-0540">Nuclease</keyword>
<dbReference type="RefSeq" id="WP_119277187.1">
    <property type="nucleotide sequence ID" value="NZ_QWLA01000025.1"/>
</dbReference>
<dbReference type="HAMAP" id="MF_01470">
    <property type="entry name" value="Cas1"/>
    <property type="match status" value="1"/>
</dbReference>
<evidence type="ECO:0000256" key="5">
    <source>
        <dbReference type="ARBA" id="ARBA00022842"/>
    </source>
</evidence>
<keyword evidence="7 10" id="KW-0238">DNA-binding</keyword>
<dbReference type="InterPro" id="IPR019856">
    <property type="entry name" value="CRISPR-assoc_Cas1_DVULG"/>
</dbReference>
<dbReference type="AlphaFoldDB" id="A0A399ETH0"/>
<dbReference type="InterPro" id="IPR042211">
    <property type="entry name" value="CRISPR-assoc_Cas1_N"/>
</dbReference>
<dbReference type="Gene3D" id="3.100.10.20">
    <property type="entry name" value="CRISPR-associated endonuclease Cas1, N-terminal domain"/>
    <property type="match status" value="1"/>
</dbReference>
<dbReference type="GO" id="GO:0043571">
    <property type="term" value="P:maintenance of CRISPR repeat elements"/>
    <property type="evidence" value="ECO:0007669"/>
    <property type="project" value="UniProtKB-UniRule"/>
</dbReference>
<keyword evidence="8 10" id="KW-0464">Manganese</keyword>
<dbReference type="Pfam" id="PF01867">
    <property type="entry name" value="Cas_Cas1"/>
    <property type="match status" value="1"/>
</dbReference>
<dbReference type="EC" id="3.1.-.-" evidence="10"/>
<comment type="function">
    <text evidence="10">CRISPR (clustered regularly interspaced short palindromic repeat), is an adaptive immune system that provides protection against mobile genetic elements (viruses, transposable elements and conjugative plasmids). CRISPR clusters contain spacers, sequences complementary to antecedent mobile elements, and target invading nucleic acids. CRISPR clusters are transcribed and processed into CRISPR RNA (crRNA). Acts as a dsDNA endonuclease. Involved in the integration of spacer DNA into the CRISPR cassette.</text>
</comment>
<comment type="cofactor">
    <cofactor evidence="10">
        <name>Mg(2+)</name>
        <dbReference type="ChEBI" id="CHEBI:18420"/>
    </cofactor>
    <cofactor evidence="10">
        <name>Mn(2+)</name>
        <dbReference type="ChEBI" id="CHEBI:29035"/>
    </cofactor>
</comment>
<keyword evidence="5 10" id="KW-0460">Magnesium</keyword>
<proteinExistence type="inferred from homology"/>
<dbReference type="InterPro" id="IPR050646">
    <property type="entry name" value="Cas1"/>
</dbReference>
<reference evidence="11 12" key="1">
    <citation type="submission" date="2018-08" db="EMBL/GenBank/DDBJ databases">
        <title>Meiothermus roseus NBRC 110900 genome sequencing project.</title>
        <authorList>
            <person name="Da Costa M.S."/>
            <person name="Albuquerque L."/>
            <person name="Raposo P."/>
            <person name="Froufe H.J.C."/>
            <person name="Barroso C.S."/>
            <person name="Egas C."/>
        </authorList>
    </citation>
    <scope>NUCLEOTIDE SEQUENCE [LARGE SCALE GENOMIC DNA]</scope>
    <source>
        <strain evidence="11 12">NBRC 110900</strain>
    </source>
</reference>
<dbReference type="GO" id="GO:0003677">
    <property type="term" value="F:DNA binding"/>
    <property type="evidence" value="ECO:0007669"/>
    <property type="project" value="UniProtKB-KW"/>
</dbReference>
<keyword evidence="2 10" id="KW-0479">Metal-binding</keyword>
<name>A0A399ETH0_9DEIN</name>
<dbReference type="OrthoDB" id="9803119at2"/>
<comment type="caution">
    <text evidence="11">The sequence shown here is derived from an EMBL/GenBank/DDBJ whole genome shotgun (WGS) entry which is preliminary data.</text>
</comment>
<evidence type="ECO:0000256" key="9">
    <source>
        <dbReference type="ARBA" id="ARBA00038592"/>
    </source>
</evidence>
<evidence type="ECO:0000256" key="10">
    <source>
        <dbReference type="HAMAP-Rule" id="MF_01470"/>
    </source>
</evidence>
<dbReference type="PANTHER" id="PTHR34353:SF2">
    <property type="entry name" value="CRISPR-ASSOCIATED ENDONUCLEASE CAS1 1"/>
    <property type="match status" value="1"/>
</dbReference>
<dbReference type="PANTHER" id="PTHR34353">
    <property type="entry name" value="CRISPR-ASSOCIATED ENDONUCLEASE CAS1 1"/>
    <property type="match status" value="1"/>
</dbReference>
<evidence type="ECO:0000256" key="7">
    <source>
        <dbReference type="ARBA" id="ARBA00023125"/>
    </source>
</evidence>
<evidence type="ECO:0000256" key="3">
    <source>
        <dbReference type="ARBA" id="ARBA00022759"/>
    </source>
</evidence>
<dbReference type="GO" id="GO:0051607">
    <property type="term" value="P:defense response to virus"/>
    <property type="evidence" value="ECO:0007669"/>
    <property type="project" value="UniProtKB-UniRule"/>
</dbReference>
<keyword evidence="6 10" id="KW-0051">Antiviral defense</keyword>
<organism evidence="11 12">
    <name type="scientific">Calidithermus roseus</name>
    <dbReference type="NCBI Taxonomy" id="1644118"/>
    <lineage>
        <taxon>Bacteria</taxon>
        <taxon>Thermotogati</taxon>
        <taxon>Deinococcota</taxon>
        <taxon>Deinococci</taxon>
        <taxon>Thermales</taxon>
        <taxon>Thermaceae</taxon>
        <taxon>Calidithermus</taxon>
    </lineage>
</organism>
<evidence type="ECO:0000256" key="1">
    <source>
        <dbReference type="ARBA" id="ARBA00022722"/>
    </source>
</evidence>
<dbReference type="NCBIfam" id="TIGR00287">
    <property type="entry name" value="cas1"/>
    <property type="match status" value="1"/>
</dbReference>
<feature type="binding site" evidence="10">
    <location>
        <position position="245"/>
    </location>
    <ligand>
        <name>Mn(2+)</name>
        <dbReference type="ChEBI" id="CHEBI:29035"/>
    </ligand>
</feature>
<dbReference type="NCBIfam" id="TIGR03640">
    <property type="entry name" value="cas1_DVULG"/>
    <property type="match status" value="1"/>
</dbReference>
<comment type="subunit">
    <text evidence="9 10">Homodimer, forms a heterotetramer with a Cas2 homodimer.</text>
</comment>
<comment type="similarity">
    <text evidence="10">Belongs to the CRISPR-associated endonuclease Cas1 family.</text>
</comment>
<dbReference type="GO" id="GO:0016787">
    <property type="term" value="F:hydrolase activity"/>
    <property type="evidence" value="ECO:0007669"/>
    <property type="project" value="UniProtKB-KW"/>
</dbReference>
<dbReference type="EMBL" id="QWLA01000025">
    <property type="protein sequence ID" value="RIH86873.1"/>
    <property type="molecule type" value="Genomic_DNA"/>
</dbReference>
<evidence type="ECO:0000256" key="6">
    <source>
        <dbReference type="ARBA" id="ARBA00023118"/>
    </source>
</evidence>
<dbReference type="InterPro" id="IPR042206">
    <property type="entry name" value="CRISPR-assoc_Cas1_C"/>
</dbReference>
<protein>
    <recommendedName>
        <fullName evidence="10">CRISPR-associated endonuclease Cas1</fullName>
        <ecNumber evidence="10">3.1.-.-</ecNumber>
    </recommendedName>
</protein>
<keyword evidence="4 10" id="KW-0378">Hydrolase</keyword>
<feature type="binding site" evidence="10">
    <location>
        <position position="230"/>
    </location>
    <ligand>
        <name>Mn(2+)</name>
        <dbReference type="ChEBI" id="CHEBI:29035"/>
    </ligand>
</feature>
<evidence type="ECO:0000256" key="2">
    <source>
        <dbReference type="ARBA" id="ARBA00022723"/>
    </source>
</evidence>
<feature type="binding site" evidence="10">
    <location>
        <position position="164"/>
    </location>
    <ligand>
        <name>Mn(2+)</name>
        <dbReference type="ChEBI" id="CHEBI:29035"/>
    </ligand>
</feature>
<accession>A0A399ETH0</accession>
<dbReference type="Proteomes" id="UP000265341">
    <property type="component" value="Unassembled WGS sequence"/>
</dbReference>
<evidence type="ECO:0000256" key="8">
    <source>
        <dbReference type="ARBA" id="ARBA00023211"/>
    </source>
</evidence>
<keyword evidence="12" id="KW-1185">Reference proteome</keyword>
<evidence type="ECO:0000313" key="12">
    <source>
        <dbReference type="Proteomes" id="UP000265341"/>
    </source>
</evidence>